<gene>
    <name evidence="1" type="ORF">BE08_32890</name>
</gene>
<dbReference type="Proteomes" id="UP000075420">
    <property type="component" value="Unassembled WGS sequence"/>
</dbReference>
<accession>A0A150PU41</accession>
<proteinExistence type="predicted"/>
<dbReference type="AlphaFoldDB" id="A0A150PU41"/>
<evidence type="ECO:0000313" key="1">
    <source>
        <dbReference type="EMBL" id="KYF59192.1"/>
    </source>
</evidence>
<protein>
    <submittedName>
        <fullName evidence="1">Uncharacterized protein</fullName>
    </submittedName>
</protein>
<reference evidence="1 2" key="1">
    <citation type="submission" date="2014-02" db="EMBL/GenBank/DDBJ databases">
        <title>The small core and large imbalanced accessory genome model reveals a collaborative survival strategy of Sorangium cellulosum strains in nature.</title>
        <authorList>
            <person name="Han K."/>
            <person name="Peng R."/>
            <person name="Blom J."/>
            <person name="Li Y.-Z."/>
        </authorList>
    </citation>
    <scope>NUCLEOTIDE SEQUENCE [LARGE SCALE GENOMIC DNA]</scope>
    <source>
        <strain evidence="1 2">So0157-25</strain>
    </source>
</reference>
<evidence type="ECO:0000313" key="2">
    <source>
        <dbReference type="Proteomes" id="UP000075420"/>
    </source>
</evidence>
<sequence>MGEDGAFVPPLVLVAGELESPFDEVETLEALVAAASPPAMADKKLKEAVEAIHEVFKMPWVQGQRAWWRG</sequence>
<organism evidence="1 2">
    <name type="scientific">Sorangium cellulosum</name>
    <name type="common">Polyangium cellulosum</name>
    <dbReference type="NCBI Taxonomy" id="56"/>
    <lineage>
        <taxon>Bacteria</taxon>
        <taxon>Pseudomonadati</taxon>
        <taxon>Myxococcota</taxon>
        <taxon>Polyangia</taxon>
        <taxon>Polyangiales</taxon>
        <taxon>Polyangiaceae</taxon>
        <taxon>Sorangium</taxon>
    </lineage>
</organism>
<comment type="caution">
    <text evidence="1">The sequence shown here is derived from an EMBL/GenBank/DDBJ whole genome shotgun (WGS) entry which is preliminary data.</text>
</comment>
<dbReference type="EMBL" id="JELY01000489">
    <property type="protein sequence ID" value="KYF59192.1"/>
    <property type="molecule type" value="Genomic_DNA"/>
</dbReference>
<name>A0A150PU41_SORCE</name>